<feature type="signal peptide" evidence="8">
    <location>
        <begin position="1"/>
        <end position="19"/>
    </location>
</feature>
<dbReference type="RefSeq" id="WP_092909414.1">
    <property type="nucleotide sequence ID" value="NZ_FOUZ01000015.1"/>
</dbReference>
<dbReference type="PANTHER" id="PTHR11733:SF167">
    <property type="entry name" value="FI17812P1-RELATED"/>
    <property type="match status" value="1"/>
</dbReference>
<feature type="chain" id="PRO_5011664901" evidence="8">
    <location>
        <begin position="20"/>
        <end position="673"/>
    </location>
</feature>
<dbReference type="GO" id="GO:0016485">
    <property type="term" value="P:protein processing"/>
    <property type="evidence" value="ECO:0007669"/>
    <property type="project" value="TreeGrafter"/>
</dbReference>
<comment type="cofactor">
    <cofactor evidence="1">
        <name>Zn(2+)</name>
        <dbReference type="ChEBI" id="CHEBI:29105"/>
    </cofactor>
</comment>
<comment type="similarity">
    <text evidence="2">Belongs to the peptidase M13 family.</text>
</comment>
<dbReference type="InterPro" id="IPR000718">
    <property type="entry name" value="Peptidase_M13"/>
</dbReference>
<evidence type="ECO:0000259" key="10">
    <source>
        <dbReference type="Pfam" id="PF05649"/>
    </source>
</evidence>
<dbReference type="Gene3D" id="1.10.1380.10">
    <property type="entry name" value="Neutral endopeptidase , domain2"/>
    <property type="match status" value="1"/>
</dbReference>
<dbReference type="CDD" id="cd08662">
    <property type="entry name" value="M13"/>
    <property type="match status" value="1"/>
</dbReference>
<keyword evidence="6" id="KW-0862">Zinc</keyword>
<dbReference type="STRING" id="684065.SAMN05421738_1153"/>
<evidence type="ECO:0000256" key="5">
    <source>
        <dbReference type="ARBA" id="ARBA00022801"/>
    </source>
</evidence>
<organism evidence="11 12">
    <name type="scientific">Algoriella xinjiangensis</name>
    <dbReference type="NCBI Taxonomy" id="684065"/>
    <lineage>
        <taxon>Bacteria</taxon>
        <taxon>Pseudomonadati</taxon>
        <taxon>Bacteroidota</taxon>
        <taxon>Flavobacteriia</taxon>
        <taxon>Flavobacteriales</taxon>
        <taxon>Weeksellaceae</taxon>
        <taxon>Algoriella</taxon>
    </lineage>
</organism>
<dbReference type="Proteomes" id="UP000199149">
    <property type="component" value="Unassembled WGS sequence"/>
</dbReference>
<dbReference type="PROSITE" id="PS51885">
    <property type="entry name" value="NEPRILYSIN"/>
    <property type="match status" value="1"/>
</dbReference>
<evidence type="ECO:0000256" key="4">
    <source>
        <dbReference type="ARBA" id="ARBA00022723"/>
    </source>
</evidence>
<dbReference type="Gene3D" id="3.40.390.10">
    <property type="entry name" value="Collagenase (Catalytic Domain)"/>
    <property type="match status" value="1"/>
</dbReference>
<dbReference type="EMBL" id="FOUZ01000015">
    <property type="protein sequence ID" value="SFN55684.1"/>
    <property type="molecule type" value="Genomic_DNA"/>
</dbReference>
<evidence type="ECO:0000313" key="12">
    <source>
        <dbReference type="Proteomes" id="UP000199149"/>
    </source>
</evidence>
<dbReference type="GO" id="GO:0004222">
    <property type="term" value="F:metalloendopeptidase activity"/>
    <property type="evidence" value="ECO:0007669"/>
    <property type="project" value="InterPro"/>
</dbReference>
<keyword evidence="5" id="KW-0378">Hydrolase</keyword>
<dbReference type="Pfam" id="PF01431">
    <property type="entry name" value="Peptidase_M13"/>
    <property type="match status" value="1"/>
</dbReference>
<dbReference type="InterPro" id="IPR042089">
    <property type="entry name" value="Peptidase_M13_dom_2"/>
</dbReference>
<evidence type="ECO:0000256" key="8">
    <source>
        <dbReference type="SAM" id="SignalP"/>
    </source>
</evidence>
<gene>
    <name evidence="11" type="ORF">SAMN05421738_1153</name>
</gene>
<dbReference type="InterPro" id="IPR018497">
    <property type="entry name" value="Peptidase_M13_C"/>
</dbReference>
<evidence type="ECO:0000256" key="6">
    <source>
        <dbReference type="ARBA" id="ARBA00022833"/>
    </source>
</evidence>
<dbReference type="InterPro" id="IPR008753">
    <property type="entry name" value="Peptidase_M13_N"/>
</dbReference>
<keyword evidence="7" id="KW-0482">Metalloprotease</keyword>
<feature type="domain" description="Peptidase M13 C-terminal" evidence="9">
    <location>
        <begin position="468"/>
        <end position="670"/>
    </location>
</feature>
<dbReference type="InterPro" id="IPR024079">
    <property type="entry name" value="MetalloPept_cat_dom_sf"/>
</dbReference>
<evidence type="ECO:0000256" key="2">
    <source>
        <dbReference type="ARBA" id="ARBA00007357"/>
    </source>
</evidence>
<accession>A0A1I4ZZM1</accession>
<sequence length="673" mass="76279">MKKQLFVAAFACTSMLAMAQEGYQALNPNFMDKTVRPQDDLYNYVNGNWMKITEIPSDRARWGSFDELRENTDKVTLQLVKDLIKTKHANGTSEQKIADLYEAYMNVDARNKTGLAPIQKYFKQIDNIKNLKDLQDYLIDVASIGENPFYGAYVYTDLKNSTQNAVYLGDIDLTLGKTYYQKEDAKNTETLGNLTKFVDQLMPYTGSKTRDLKGPKIVEFEKMMAKYIKTVEEDRDPNKSYNPVKLSEVKNLTKNIDIERYVKALGINPETVIVGELDYYKNLDKILNQENLPLIKDYLRFKLINSFASYSTADLDKINFEFYGKTLSGQKEQRPLEKRGLAFVNGSTGELLGQIYVKDNFPPEAKAKAEELISYLFKSFDKHIKELDWMSAETKTKALEKLNKFTVKIGYPDKWKDYSGLQVKSLADGGTLIDDVIAISKWRSKENLKDFGKPVDKTRWGMSPQTVNAYFNPTNNEIVFPAAILQPPFYDYRADAAVNFGGIGAVIGHEISHGFDDSGAKFDGDGNLVNWWTPQDEQKFAAATGALAKQYDGYEPVKGTHVNGTFTSGENIGDLGGASVAFDALQMYLKDKGTYANIDGYTPQQRFFLSWATIWRTKATEEALVNQVKTDPHSPGYYRSFGPIVNIDAFHDAFKTKPGDKLYKAPKDRIRIW</sequence>
<proteinExistence type="inferred from homology"/>
<evidence type="ECO:0000256" key="1">
    <source>
        <dbReference type="ARBA" id="ARBA00001947"/>
    </source>
</evidence>
<evidence type="ECO:0000313" key="11">
    <source>
        <dbReference type="EMBL" id="SFN55684.1"/>
    </source>
</evidence>
<reference evidence="12" key="1">
    <citation type="submission" date="2016-10" db="EMBL/GenBank/DDBJ databases">
        <authorList>
            <person name="Varghese N."/>
            <person name="Submissions S."/>
        </authorList>
    </citation>
    <scope>NUCLEOTIDE SEQUENCE [LARGE SCALE GENOMIC DNA]</scope>
    <source>
        <strain evidence="12">XJ109</strain>
    </source>
</reference>
<protein>
    <submittedName>
        <fullName evidence="11">Putative endopeptidase</fullName>
    </submittedName>
</protein>
<dbReference type="GO" id="GO:0046872">
    <property type="term" value="F:metal ion binding"/>
    <property type="evidence" value="ECO:0007669"/>
    <property type="project" value="UniProtKB-KW"/>
</dbReference>
<keyword evidence="4" id="KW-0479">Metal-binding</keyword>
<dbReference type="PRINTS" id="PR00786">
    <property type="entry name" value="NEPRILYSIN"/>
</dbReference>
<evidence type="ECO:0000256" key="3">
    <source>
        <dbReference type="ARBA" id="ARBA00022670"/>
    </source>
</evidence>
<feature type="domain" description="Peptidase M13 N-terminal" evidence="10">
    <location>
        <begin position="37"/>
        <end position="412"/>
    </location>
</feature>
<evidence type="ECO:0000259" key="9">
    <source>
        <dbReference type="Pfam" id="PF01431"/>
    </source>
</evidence>
<dbReference type="Pfam" id="PF05649">
    <property type="entry name" value="Peptidase_M13_N"/>
    <property type="match status" value="1"/>
</dbReference>
<name>A0A1I4ZZM1_9FLAO</name>
<keyword evidence="12" id="KW-1185">Reference proteome</keyword>
<keyword evidence="3" id="KW-0645">Protease</keyword>
<dbReference type="SUPFAM" id="SSF55486">
    <property type="entry name" value="Metalloproteases ('zincins'), catalytic domain"/>
    <property type="match status" value="1"/>
</dbReference>
<evidence type="ECO:0000256" key="7">
    <source>
        <dbReference type="ARBA" id="ARBA00023049"/>
    </source>
</evidence>
<dbReference type="PANTHER" id="PTHR11733">
    <property type="entry name" value="ZINC METALLOPROTEASE FAMILY M13 NEPRILYSIN-RELATED"/>
    <property type="match status" value="1"/>
</dbReference>
<keyword evidence="8" id="KW-0732">Signal</keyword>
<dbReference type="AlphaFoldDB" id="A0A1I4ZZM1"/>
<dbReference type="GO" id="GO:0005886">
    <property type="term" value="C:plasma membrane"/>
    <property type="evidence" value="ECO:0007669"/>
    <property type="project" value="TreeGrafter"/>
</dbReference>
<dbReference type="OrthoDB" id="9775677at2"/>